<feature type="chain" id="PRO_5003278436" description="Outer membrane protein beta-barrel domain-containing protein" evidence="2">
    <location>
        <begin position="20"/>
        <end position="270"/>
    </location>
</feature>
<dbReference type="EMBL" id="CP002542">
    <property type="protein sequence ID" value="AEA45944.1"/>
    <property type="molecule type" value="Genomic_DNA"/>
</dbReference>
<dbReference type="STRING" id="755732.Fluta_3981"/>
<dbReference type="RefSeq" id="WP_013688701.1">
    <property type="nucleotide sequence ID" value="NC_015321.1"/>
</dbReference>
<dbReference type="Pfam" id="PF13505">
    <property type="entry name" value="OMP_b-brl"/>
    <property type="match status" value="1"/>
</dbReference>
<feature type="domain" description="Outer membrane protein beta-barrel" evidence="3">
    <location>
        <begin position="10"/>
        <end position="207"/>
    </location>
</feature>
<dbReference type="SUPFAM" id="SSF56925">
    <property type="entry name" value="OMPA-like"/>
    <property type="match status" value="1"/>
</dbReference>
<evidence type="ECO:0000256" key="1">
    <source>
        <dbReference type="ARBA" id="ARBA00022729"/>
    </source>
</evidence>
<proteinExistence type="predicted"/>
<gene>
    <name evidence="4" type="ordered locus">Fluta_3981</name>
</gene>
<evidence type="ECO:0000313" key="5">
    <source>
        <dbReference type="Proteomes" id="UP000007463"/>
    </source>
</evidence>
<organism evidence="4 5">
    <name type="scientific">Fluviicola taffensis (strain DSM 16823 / NCIMB 13979 / RW262)</name>
    <dbReference type="NCBI Taxonomy" id="755732"/>
    <lineage>
        <taxon>Bacteria</taxon>
        <taxon>Pseudomonadati</taxon>
        <taxon>Bacteroidota</taxon>
        <taxon>Flavobacteriia</taxon>
        <taxon>Flavobacteriales</taxon>
        <taxon>Crocinitomicaceae</taxon>
        <taxon>Fluviicola</taxon>
    </lineage>
</organism>
<accession>F2IHY5</accession>
<keyword evidence="5" id="KW-1185">Reference proteome</keyword>
<reference evidence="5" key="2">
    <citation type="submission" date="2011-02" db="EMBL/GenBank/DDBJ databases">
        <title>The complete genome of Fluviicola taffensis DSM 16823.</title>
        <authorList>
            <consortium name="US DOE Joint Genome Institute (JGI-PGF)"/>
            <person name="Lucas S."/>
            <person name="Copeland A."/>
            <person name="Lapidus A."/>
            <person name="Bruce D."/>
            <person name="Goodwin L."/>
            <person name="Pitluck S."/>
            <person name="Kyrpides N."/>
            <person name="Mavromatis K."/>
            <person name="Ivanova N."/>
            <person name="Mikhailova N."/>
            <person name="Pagani I."/>
            <person name="Chertkov O."/>
            <person name="Detter J.C."/>
            <person name="Han C."/>
            <person name="Tapia R."/>
            <person name="Land M."/>
            <person name="Hauser L."/>
            <person name="Markowitz V."/>
            <person name="Cheng J.-F."/>
            <person name="Hugenholtz P."/>
            <person name="Woyke T."/>
            <person name="Wu D."/>
            <person name="Tindall B."/>
            <person name="Pomrenke H.G."/>
            <person name="Brambilla E."/>
            <person name="Klenk H.-P."/>
            <person name="Eisen J.A."/>
        </authorList>
    </citation>
    <scope>NUCLEOTIDE SEQUENCE [LARGE SCALE GENOMIC DNA]</scope>
    <source>
        <strain evidence="5">DSM 16823 / RW262 / RW262</strain>
    </source>
</reference>
<protein>
    <recommendedName>
        <fullName evidence="3">Outer membrane protein beta-barrel domain-containing protein</fullName>
    </recommendedName>
</protein>
<evidence type="ECO:0000313" key="4">
    <source>
        <dbReference type="EMBL" id="AEA45944.1"/>
    </source>
</evidence>
<dbReference type="KEGG" id="fte:Fluta_3981"/>
<dbReference type="InterPro" id="IPR011250">
    <property type="entry name" value="OMP/PagP_B-barrel"/>
</dbReference>
<dbReference type="Proteomes" id="UP000007463">
    <property type="component" value="Chromosome"/>
</dbReference>
<dbReference type="AlphaFoldDB" id="F2IHY5"/>
<evidence type="ECO:0000259" key="3">
    <source>
        <dbReference type="Pfam" id="PF13505"/>
    </source>
</evidence>
<evidence type="ECO:0000256" key="2">
    <source>
        <dbReference type="SAM" id="SignalP"/>
    </source>
</evidence>
<feature type="signal peptide" evidence="2">
    <location>
        <begin position="1"/>
        <end position="19"/>
    </location>
</feature>
<name>F2IHY5_FLUTR</name>
<dbReference type="InterPro" id="IPR027385">
    <property type="entry name" value="Beta-barrel_OMP"/>
</dbReference>
<dbReference type="eggNOG" id="COG3637">
    <property type="taxonomic scope" value="Bacteria"/>
</dbReference>
<dbReference type="Gene3D" id="2.40.160.20">
    <property type="match status" value="1"/>
</dbReference>
<keyword evidence="1 2" id="KW-0732">Signal</keyword>
<dbReference type="OrthoDB" id="1198954at2"/>
<reference evidence="4 5" key="1">
    <citation type="journal article" date="2011" name="Stand. Genomic Sci.">
        <title>Complete genome sequence of the gliding freshwater bacterium Fluviicola taffensis type strain (RW262).</title>
        <authorList>
            <person name="Woyke T."/>
            <person name="Chertkov O."/>
            <person name="Lapidus A."/>
            <person name="Nolan M."/>
            <person name="Lucas S."/>
            <person name="Del Rio T.G."/>
            <person name="Tice H."/>
            <person name="Cheng J.F."/>
            <person name="Tapia R."/>
            <person name="Han C."/>
            <person name="Goodwin L."/>
            <person name="Pitluck S."/>
            <person name="Liolios K."/>
            <person name="Pagani I."/>
            <person name="Ivanova N."/>
            <person name="Huntemann M."/>
            <person name="Mavromatis K."/>
            <person name="Mikhailova N."/>
            <person name="Pati A."/>
            <person name="Chen A."/>
            <person name="Palaniappan K."/>
            <person name="Land M."/>
            <person name="Hauser L."/>
            <person name="Brambilla E.M."/>
            <person name="Rohde M."/>
            <person name="Mwirichia R."/>
            <person name="Sikorski J."/>
            <person name="Tindall B.J."/>
            <person name="Goker M."/>
            <person name="Bristow J."/>
            <person name="Eisen J.A."/>
            <person name="Markowitz V."/>
            <person name="Hugenholtz P."/>
            <person name="Klenk H.P."/>
            <person name="Kyrpides N.C."/>
        </authorList>
    </citation>
    <scope>NUCLEOTIDE SEQUENCE [LARGE SCALE GENOMIC DNA]</scope>
    <source>
        <strain evidence="5">DSM 16823 / RW262 / RW262</strain>
    </source>
</reference>
<sequence length="270" mass="29126" precursor="true">MKKLILPILSVFVIGSASAQFNIGLSVGYGLGNPRGTFDETKQTPTSEKNIYGTLGTGLQLNLTPGYMFGDHFGMELGLNGFLGSKTTVGQTTTAFGEYKHVQYSNQFRVSPMVVIKSGGEKFSVYAKAGFVIPLLGATKTEISNSTNPLTTQEIEAKTNGKISLGYTGAFGANIHFGKKFTLFAEVGANSIRVKSKKTEYTKFSVGGNDIIGNMTEYGKSINYVDELTSSSNTSSNPNVDTNKPEDQLRKVANFSNFFVQVGFKITFGE</sequence>
<dbReference type="HOGENOM" id="CLU_1029556_0_0_10"/>